<dbReference type="Pfam" id="PF00106">
    <property type="entry name" value="adh_short"/>
    <property type="match status" value="1"/>
</dbReference>
<comment type="caution">
    <text evidence="3">The sequence shown here is derived from an EMBL/GenBank/DDBJ whole genome shotgun (WGS) entry which is preliminary data.</text>
</comment>
<dbReference type="PROSITE" id="PS01162">
    <property type="entry name" value="QOR_ZETA_CRYSTAL"/>
    <property type="match status" value="1"/>
</dbReference>
<keyword evidence="1" id="KW-0560">Oxidoreductase</keyword>
<dbReference type="InterPro" id="IPR020843">
    <property type="entry name" value="ER"/>
</dbReference>
<dbReference type="InterPro" id="IPR051397">
    <property type="entry name" value="Zn-ADH-like_protein"/>
</dbReference>
<dbReference type="PANTHER" id="PTHR43677:SF3">
    <property type="entry name" value="PROSTAGLANDIN REDUCTASE 3"/>
    <property type="match status" value="1"/>
</dbReference>
<dbReference type="Pfam" id="PF00107">
    <property type="entry name" value="ADH_zinc_N"/>
    <property type="match status" value="1"/>
</dbReference>
<dbReference type="AlphaFoldDB" id="A0A9W7MR91"/>
<dbReference type="Gene3D" id="3.90.180.10">
    <property type="entry name" value="Medium-chain alcohol dehydrogenases, catalytic domain"/>
    <property type="match status" value="1"/>
</dbReference>
<dbReference type="SUPFAM" id="SSF51735">
    <property type="entry name" value="NAD(P)-binding Rossmann-fold domains"/>
    <property type="match status" value="2"/>
</dbReference>
<dbReference type="PRINTS" id="PR00081">
    <property type="entry name" value="GDHRDH"/>
</dbReference>
<dbReference type="Proteomes" id="UP001165190">
    <property type="component" value="Unassembled WGS sequence"/>
</dbReference>
<evidence type="ECO:0000313" key="4">
    <source>
        <dbReference type="Proteomes" id="UP001165190"/>
    </source>
</evidence>
<dbReference type="SMART" id="SM00829">
    <property type="entry name" value="PKS_ER"/>
    <property type="match status" value="1"/>
</dbReference>
<dbReference type="PRINTS" id="PR00080">
    <property type="entry name" value="SDRFAMILY"/>
</dbReference>
<dbReference type="GO" id="GO:0008270">
    <property type="term" value="F:zinc ion binding"/>
    <property type="evidence" value="ECO:0007669"/>
    <property type="project" value="InterPro"/>
</dbReference>
<dbReference type="PANTHER" id="PTHR43677">
    <property type="entry name" value="SHORT-CHAIN DEHYDROGENASE/REDUCTASE"/>
    <property type="match status" value="1"/>
</dbReference>
<dbReference type="CDD" id="cd08250">
    <property type="entry name" value="Mgc45594_like"/>
    <property type="match status" value="1"/>
</dbReference>
<dbReference type="Pfam" id="PF08240">
    <property type="entry name" value="ADH_N"/>
    <property type="match status" value="1"/>
</dbReference>
<dbReference type="FunFam" id="3.40.50.720:FF:000121">
    <property type="entry name" value="Prostaglandin reductase 2"/>
    <property type="match status" value="1"/>
</dbReference>
<protein>
    <recommendedName>
        <fullName evidence="2">Enoyl reductase (ER) domain-containing protein</fullName>
    </recommendedName>
</protein>
<proteinExistence type="predicted"/>
<evidence type="ECO:0000313" key="3">
    <source>
        <dbReference type="EMBL" id="GMJ09777.1"/>
    </source>
</evidence>
<dbReference type="GO" id="GO:0016491">
    <property type="term" value="F:oxidoreductase activity"/>
    <property type="evidence" value="ECO:0007669"/>
    <property type="project" value="UniProtKB-KW"/>
</dbReference>
<sequence>MELKPGLSALVTGGAAGIGKALSLALAEKGVFVTIVDFSEEKGKEVASLVQKENSRFHENLEFPSAIFVKCDVTNPRDVTLAFEKHVATYGGLDICINSAGISNPVPIQKDKTDGTKTWRHTINVNLVAVIDCTRHAIRIMQALKKPGVIINLGSFAGIIPSYLIPIYSSSKGGVVMFTRSLAGYKRQGIRVNVLCPDVVRTEMGEKLDPKSVSLMGGFVPMEMVVKGAFELITDESRAGSCLWVSNHRGLEYWPSPTEEAKYSVHYSSSSRNNKISFQAPLSSQLPQNFKKLVVHSYSHHFRDATHVISAPLRLPLESDQVLLKVIYAGVNAGDVNYSAGRYFQGNKKDLSSLLPADAGFEAVGIIAAIGDSVRNFKVGTPAAVMSFGCYSEFMKVSSKHILPIPRPDPEVVALLTSGLTASIALEKVGQMKSGQVVLVTAAAGGTGQFAVQLAKLAGNKVVATCGGKEKATLLKELGVDRVVDYKTEDVKTALKEFPKGVDIVYECVGGNMFDLCLNALAIRGRLIVIGMISQYQGKHGWVPLKYPGLVEKLLAKSQTVAGFVMTHYSYLCKEHLIRLFHLYSSGKLKVVLDPKRFSGLDSVADAVEYLHSGKSTGKVVVCIDPSFENQMAKL</sequence>
<dbReference type="GO" id="GO:0005739">
    <property type="term" value="C:mitochondrion"/>
    <property type="evidence" value="ECO:0007669"/>
    <property type="project" value="TreeGrafter"/>
</dbReference>
<dbReference type="InterPro" id="IPR002347">
    <property type="entry name" value="SDR_fam"/>
</dbReference>
<dbReference type="InterPro" id="IPR013154">
    <property type="entry name" value="ADH-like_N"/>
</dbReference>
<evidence type="ECO:0000256" key="1">
    <source>
        <dbReference type="ARBA" id="ARBA00023002"/>
    </source>
</evidence>
<evidence type="ECO:0000259" key="2">
    <source>
        <dbReference type="SMART" id="SM00829"/>
    </source>
</evidence>
<organism evidence="3 4">
    <name type="scientific">Hibiscus trionum</name>
    <name type="common">Flower of an hour</name>
    <dbReference type="NCBI Taxonomy" id="183268"/>
    <lineage>
        <taxon>Eukaryota</taxon>
        <taxon>Viridiplantae</taxon>
        <taxon>Streptophyta</taxon>
        <taxon>Embryophyta</taxon>
        <taxon>Tracheophyta</taxon>
        <taxon>Spermatophyta</taxon>
        <taxon>Magnoliopsida</taxon>
        <taxon>eudicotyledons</taxon>
        <taxon>Gunneridae</taxon>
        <taxon>Pentapetalae</taxon>
        <taxon>rosids</taxon>
        <taxon>malvids</taxon>
        <taxon>Malvales</taxon>
        <taxon>Malvaceae</taxon>
        <taxon>Malvoideae</taxon>
        <taxon>Hibiscus</taxon>
    </lineage>
</organism>
<gene>
    <name evidence="3" type="ORF">HRI_004646900</name>
</gene>
<name>A0A9W7MR91_HIBTR</name>
<dbReference type="InterPro" id="IPR013149">
    <property type="entry name" value="ADH-like_C"/>
</dbReference>
<dbReference type="InterPro" id="IPR036291">
    <property type="entry name" value="NAD(P)-bd_dom_sf"/>
</dbReference>
<dbReference type="InterPro" id="IPR002364">
    <property type="entry name" value="Quin_OxRdtase/zeta-crystal_CS"/>
</dbReference>
<feature type="domain" description="Enoyl reductase (ER)" evidence="2">
    <location>
        <begin position="300"/>
        <end position="622"/>
    </location>
</feature>
<dbReference type="SUPFAM" id="SSF50129">
    <property type="entry name" value="GroES-like"/>
    <property type="match status" value="1"/>
</dbReference>
<keyword evidence="4" id="KW-1185">Reference proteome</keyword>
<reference evidence="3" key="1">
    <citation type="submission" date="2023-05" db="EMBL/GenBank/DDBJ databases">
        <title>Genome and transcriptome analyses reveal genes involved in the formation of fine ridges on petal epidermal cells in Hibiscus trionum.</title>
        <authorList>
            <person name="Koshimizu S."/>
            <person name="Masuda S."/>
            <person name="Ishii T."/>
            <person name="Shirasu K."/>
            <person name="Hoshino A."/>
            <person name="Arita M."/>
        </authorList>
    </citation>
    <scope>NUCLEOTIDE SEQUENCE</scope>
    <source>
        <strain evidence="3">Hamamatsu line</strain>
    </source>
</reference>
<accession>A0A9W7MR91</accession>
<dbReference type="OrthoDB" id="48317at2759"/>
<dbReference type="Gene3D" id="3.40.50.720">
    <property type="entry name" value="NAD(P)-binding Rossmann-like Domain"/>
    <property type="match status" value="2"/>
</dbReference>
<dbReference type="PROSITE" id="PS00061">
    <property type="entry name" value="ADH_SHORT"/>
    <property type="match status" value="1"/>
</dbReference>
<dbReference type="InterPro" id="IPR011032">
    <property type="entry name" value="GroES-like_sf"/>
</dbReference>
<dbReference type="EMBL" id="BSYR01000056">
    <property type="protein sequence ID" value="GMJ09777.1"/>
    <property type="molecule type" value="Genomic_DNA"/>
</dbReference>
<dbReference type="InterPro" id="IPR020904">
    <property type="entry name" value="Sc_DH/Rdtase_CS"/>
</dbReference>